<dbReference type="RefSeq" id="WP_011781994.1">
    <property type="nucleotide sequence ID" value="NZ_CP070380.1"/>
</dbReference>
<dbReference type="InterPro" id="IPR011762">
    <property type="entry name" value="COA_CT_N"/>
</dbReference>
<accession>A0ABT8HAD5</accession>
<keyword evidence="4" id="KW-0436">Ligase</keyword>
<dbReference type="EMBL" id="JAUHTC010000032">
    <property type="protein sequence ID" value="MDN4517684.1"/>
    <property type="molecule type" value="Genomic_DNA"/>
</dbReference>
<protein>
    <submittedName>
        <fullName evidence="4">Acyl-CoA carboxylase subunit beta</fullName>
        <ecNumber evidence="4">6.-.-.-</ecNumber>
    </submittedName>
</protein>
<comment type="similarity">
    <text evidence="1">Belongs to the AccD/PCCB family.</text>
</comment>
<proteinExistence type="inferred from homology"/>
<dbReference type="PROSITE" id="PS50980">
    <property type="entry name" value="COA_CT_NTER"/>
    <property type="match status" value="1"/>
</dbReference>
<evidence type="ECO:0000259" key="2">
    <source>
        <dbReference type="PROSITE" id="PS50980"/>
    </source>
</evidence>
<dbReference type="PANTHER" id="PTHR22855:SF46">
    <property type="entry name" value="METHYLCROTONOYL-COA CARBOXYLASE"/>
    <property type="match status" value="1"/>
</dbReference>
<dbReference type="InterPro" id="IPR045190">
    <property type="entry name" value="MCCB/AccD1-like"/>
</dbReference>
<keyword evidence="5" id="KW-1185">Reference proteome</keyword>
<dbReference type="InterPro" id="IPR011763">
    <property type="entry name" value="COA_CT_C"/>
</dbReference>
<dbReference type="InterPro" id="IPR029045">
    <property type="entry name" value="ClpP/crotonase-like_dom_sf"/>
</dbReference>
<dbReference type="EC" id="6.-.-.-" evidence="4"/>
<dbReference type="InterPro" id="IPR034733">
    <property type="entry name" value="AcCoA_carboxyl_beta"/>
</dbReference>
<evidence type="ECO:0000256" key="1">
    <source>
        <dbReference type="ARBA" id="ARBA00006102"/>
    </source>
</evidence>
<dbReference type="Gene3D" id="3.90.226.10">
    <property type="entry name" value="2-enoyl-CoA Hydratase, Chain A, domain 1"/>
    <property type="match status" value="2"/>
</dbReference>
<evidence type="ECO:0000313" key="4">
    <source>
        <dbReference type="EMBL" id="MDN4517684.1"/>
    </source>
</evidence>
<evidence type="ECO:0000259" key="3">
    <source>
        <dbReference type="PROSITE" id="PS50989"/>
    </source>
</evidence>
<dbReference type="PROSITE" id="PS50989">
    <property type="entry name" value="COA_CT_CTER"/>
    <property type="match status" value="1"/>
</dbReference>
<comment type="caution">
    <text evidence="4">The sequence shown here is derived from an EMBL/GenBank/DDBJ whole genome shotgun (WGS) entry which is preliminary data.</text>
</comment>
<dbReference type="GO" id="GO:0016874">
    <property type="term" value="F:ligase activity"/>
    <property type="evidence" value="ECO:0007669"/>
    <property type="project" value="UniProtKB-KW"/>
</dbReference>
<feature type="domain" description="CoA carboxyltransferase N-terminal" evidence="2">
    <location>
        <begin position="40"/>
        <end position="291"/>
    </location>
</feature>
<reference evidence="4" key="1">
    <citation type="submission" date="2023-07" db="EMBL/GenBank/DDBJ databases">
        <title>Degradation of tert-butanol by M. austroafricanum TBA100.</title>
        <authorList>
            <person name="Helbich S."/>
            <person name="Vainshtein Y."/>
        </authorList>
    </citation>
    <scope>NUCLEOTIDE SEQUENCE</scope>
    <source>
        <strain evidence="4">TBA100</strain>
    </source>
</reference>
<evidence type="ECO:0000313" key="5">
    <source>
        <dbReference type="Proteomes" id="UP001172687"/>
    </source>
</evidence>
<organism evidence="4 5">
    <name type="scientific">Mycolicibacterium austroafricanum</name>
    <name type="common">Mycobacterium austroafricanum</name>
    <dbReference type="NCBI Taxonomy" id="39687"/>
    <lineage>
        <taxon>Bacteria</taxon>
        <taxon>Bacillati</taxon>
        <taxon>Actinomycetota</taxon>
        <taxon>Actinomycetes</taxon>
        <taxon>Mycobacteriales</taxon>
        <taxon>Mycobacteriaceae</taxon>
        <taxon>Mycolicibacterium</taxon>
    </lineage>
</organism>
<sequence length="549" mass="58350">MTTATSDGGTSRSRGTDRASILQTAIDTASPAFLEAAEVMTAKLAELEAEHTKALAGGGEKYVARHHARGKMTARERIEALLDPDSPFLELSPLAAWGTDFTVGASIVVGIGAVSGVECLLVANDPTVKGGTSNPWTLRKILRANQIALQNRLPVISLVESGGADLPTQKEIFIPGGQMFRDLTRLSAAGIPTIALVFGNSTAGGAYIPGMSDHVVMIRERSKVFLAGPPLVKMATGEESDDESLGGAEMHARTSGLADYFAVDELDALRIGRRIVARLNWRKQGPAPRPVVVPRYDENELIGVVPPDLRIPFDPREVIARIVDGSEFDEFKPLYGGSLVTGWATLHGYPLGILANARGVLFSAESQKATQFIQLANRSNTPLLFLHNTTGYMVGKDYEEGGMIKHGAMMINAVSNSTVPHISLLIGASYGAGHYGMCGRAYDPRFLFAWPSAKSAVMGGTQLAGVLSIVNRAATEARGGQVDEAADAALRAAVEAQIEAESLPMFLSGRLYDDGVIDPRDTRTVLGMCLSAIANGPIEGTSNFGVFRM</sequence>
<dbReference type="PANTHER" id="PTHR22855">
    <property type="entry name" value="ACETYL, PROPIONYL, PYRUVATE, AND GLUTACONYL CARBOXYLASE-RELATED"/>
    <property type="match status" value="1"/>
</dbReference>
<dbReference type="SUPFAM" id="SSF52096">
    <property type="entry name" value="ClpP/crotonase"/>
    <property type="match status" value="2"/>
</dbReference>
<name>A0ABT8HAD5_MYCAO</name>
<gene>
    <name evidence="4" type="ORF">QYF68_07545</name>
</gene>
<feature type="domain" description="CoA carboxyltransferase C-terminal" evidence="3">
    <location>
        <begin position="297"/>
        <end position="540"/>
    </location>
</feature>
<dbReference type="Pfam" id="PF01039">
    <property type="entry name" value="Carboxyl_trans"/>
    <property type="match status" value="1"/>
</dbReference>
<dbReference type="Proteomes" id="UP001172687">
    <property type="component" value="Unassembled WGS sequence"/>
</dbReference>